<dbReference type="InterPro" id="IPR036396">
    <property type="entry name" value="Cyt_P450_sf"/>
</dbReference>
<proteinExistence type="inferred from homology"/>
<dbReference type="InterPro" id="IPR017972">
    <property type="entry name" value="Cyt_P450_CS"/>
</dbReference>
<gene>
    <name evidence="16" type="ORF">BDFB_001137</name>
</gene>
<evidence type="ECO:0000256" key="2">
    <source>
        <dbReference type="ARBA" id="ARBA00003690"/>
    </source>
</evidence>
<dbReference type="STRING" id="1661398.A0A482VR81"/>
<dbReference type="InterPro" id="IPR002401">
    <property type="entry name" value="Cyt_P450_E_grp-I"/>
</dbReference>
<dbReference type="SUPFAM" id="SSF48264">
    <property type="entry name" value="Cytochrome P450"/>
    <property type="match status" value="1"/>
</dbReference>
<evidence type="ECO:0000256" key="12">
    <source>
        <dbReference type="ARBA" id="ARBA00023033"/>
    </source>
</evidence>
<evidence type="ECO:0000313" key="16">
    <source>
        <dbReference type="EMBL" id="RZC35180.1"/>
    </source>
</evidence>
<keyword evidence="6 14" id="KW-0349">Heme</keyword>
<dbReference type="PANTHER" id="PTHR24291">
    <property type="entry name" value="CYTOCHROME P450 FAMILY 4"/>
    <property type="match status" value="1"/>
</dbReference>
<dbReference type="GO" id="GO:0005789">
    <property type="term" value="C:endoplasmic reticulum membrane"/>
    <property type="evidence" value="ECO:0007669"/>
    <property type="project" value="UniProtKB-SubCell"/>
</dbReference>
<dbReference type="Pfam" id="PF00067">
    <property type="entry name" value="p450"/>
    <property type="match status" value="1"/>
</dbReference>
<evidence type="ECO:0000256" key="9">
    <source>
        <dbReference type="ARBA" id="ARBA00022848"/>
    </source>
</evidence>
<evidence type="ECO:0000256" key="11">
    <source>
        <dbReference type="ARBA" id="ARBA00023004"/>
    </source>
</evidence>
<evidence type="ECO:0000256" key="5">
    <source>
        <dbReference type="ARBA" id="ARBA00010617"/>
    </source>
</evidence>
<sequence>YHWSRRHLYLFAAQLSGPPALPLIGNGLEVLCKKEVLHLKLQWVTFFRGNRNIFKYKCLLLDILLEDKNDHSIDYKDIPQIIRRCYNLFFTRITNVLLHFDIIYKKTLYFKEQNKIIQSATVMIGELMNTRVAEILKRLQDKVFKKSEARTPSMLEMIIEMVVENPNCFTEKDCVDHMMTFVATSQDTQSSIVGFTCMMLGIHPSIQDRVLKEIKEVIGSRTELDLTDVSRLKYLEMCIKESMRLFPVAPFIFRDTVDEFKLGSIRLLKLIIALRHHVTVGIGIYNIHRDPKYWERPEEYYPEHFTATAVSQRHPYAFLPFSAGPRKCIAQQYSYTNMKIFIATILLNYKLECEHSLKDIKLMTDVSIRPYHWSRRYLYLFAAKLPGPHVLPLVGNGLEFLCKKEDILLEDKNDHSIDYKDVPRMVSRKICNS</sequence>
<evidence type="ECO:0000256" key="7">
    <source>
        <dbReference type="ARBA" id="ARBA00022723"/>
    </source>
</evidence>
<comment type="function">
    <text evidence="2">May be involved in the metabolism of insect hormones and in the breakdown of synthetic insecticides.</text>
</comment>
<feature type="non-terminal residue" evidence="16">
    <location>
        <position position="1"/>
    </location>
</feature>
<dbReference type="PROSITE" id="PS00086">
    <property type="entry name" value="CYTOCHROME_P450"/>
    <property type="match status" value="1"/>
</dbReference>
<comment type="similarity">
    <text evidence="5 15">Belongs to the cytochrome P450 family.</text>
</comment>
<reference evidence="16 17" key="1">
    <citation type="submission" date="2017-03" db="EMBL/GenBank/DDBJ databases">
        <title>Genome of the blue death feigning beetle - Asbolus verrucosus.</title>
        <authorList>
            <person name="Rider S.D."/>
        </authorList>
    </citation>
    <scope>NUCLEOTIDE SEQUENCE [LARGE SCALE GENOMIC DNA]</scope>
    <source>
        <strain evidence="16">Butters</strain>
        <tissue evidence="16">Head and leg muscle</tissue>
    </source>
</reference>
<keyword evidence="7 14" id="KW-0479">Metal-binding</keyword>
<evidence type="ECO:0000256" key="4">
    <source>
        <dbReference type="ARBA" id="ARBA00004406"/>
    </source>
</evidence>
<comment type="caution">
    <text evidence="16">The sequence shown here is derived from an EMBL/GenBank/DDBJ whole genome shotgun (WGS) entry which is preliminary data.</text>
</comment>
<dbReference type="PANTHER" id="PTHR24291:SF189">
    <property type="entry name" value="CYTOCHROME P450 4C3-RELATED"/>
    <property type="match status" value="1"/>
</dbReference>
<name>A0A482VR81_ASBVE</name>
<keyword evidence="10 15" id="KW-0560">Oxidoreductase</keyword>
<dbReference type="PRINTS" id="PR00463">
    <property type="entry name" value="EP450I"/>
</dbReference>
<dbReference type="Gene3D" id="1.10.630.10">
    <property type="entry name" value="Cytochrome P450"/>
    <property type="match status" value="1"/>
</dbReference>
<evidence type="ECO:0000256" key="13">
    <source>
        <dbReference type="ARBA" id="ARBA00023136"/>
    </source>
</evidence>
<evidence type="ECO:0000256" key="14">
    <source>
        <dbReference type="PIRSR" id="PIRSR602401-1"/>
    </source>
</evidence>
<evidence type="ECO:0000313" key="17">
    <source>
        <dbReference type="Proteomes" id="UP000292052"/>
    </source>
</evidence>
<keyword evidence="13" id="KW-0472">Membrane</keyword>
<dbReference type="Proteomes" id="UP000292052">
    <property type="component" value="Unassembled WGS sequence"/>
</dbReference>
<dbReference type="EMBL" id="QDEB01073392">
    <property type="protein sequence ID" value="RZC35180.1"/>
    <property type="molecule type" value="Genomic_DNA"/>
</dbReference>
<feature type="binding site" description="axial binding residue" evidence="14">
    <location>
        <position position="328"/>
    </location>
    <ligand>
        <name>heme</name>
        <dbReference type="ChEBI" id="CHEBI:30413"/>
    </ligand>
    <ligandPart>
        <name>Fe</name>
        <dbReference type="ChEBI" id="CHEBI:18248"/>
    </ligandPart>
</feature>
<organism evidence="16 17">
    <name type="scientific">Asbolus verrucosus</name>
    <name type="common">Desert ironclad beetle</name>
    <dbReference type="NCBI Taxonomy" id="1661398"/>
    <lineage>
        <taxon>Eukaryota</taxon>
        <taxon>Metazoa</taxon>
        <taxon>Ecdysozoa</taxon>
        <taxon>Arthropoda</taxon>
        <taxon>Hexapoda</taxon>
        <taxon>Insecta</taxon>
        <taxon>Pterygota</taxon>
        <taxon>Neoptera</taxon>
        <taxon>Endopterygota</taxon>
        <taxon>Coleoptera</taxon>
        <taxon>Polyphaga</taxon>
        <taxon>Cucujiformia</taxon>
        <taxon>Tenebrionidae</taxon>
        <taxon>Pimeliinae</taxon>
        <taxon>Asbolus</taxon>
    </lineage>
</organism>
<dbReference type="GO" id="GO:0016705">
    <property type="term" value="F:oxidoreductase activity, acting on paired donors, with incorporation or reduction of molecular oxygen"/>
    <property type="evidence" value="ECO:0007669"/>
    <property type="project" value="InterPro"/>
</dbReference>
<evidence type="ECO:0000256" key="6">
    <source>
        <dbReference type="ARBA" id="ARBA00022617"/>
    </source>
</evidence>
<evidence type="ECO:0000256" key="10">
    <source>
        <dbReference type="ARBA" id="ARBA00023002"/>
    </source>
</evidence>
<dbReference type="GO" id="GO:0020037">
    <property type="term" value="F:heme binding"/>
    <property type="evidence" value="ECO:0007669"/>
    <property type="project" value="InterPro"/>
</dbReference>
<evidence type="ECO:0000256" key="8">
    <source>
        <dbReference type="ARBA" id="ARBA00022824"/>
    </source>
</evidence>
<evidence type="ECO:0000256" key="15">
    <source>
        <dbReference type="RuleBase" id="RU000461"/>
    </source>
</evidence>
<accession>A0A482VR81</accession>
<comment type="subcellular location">
    <subcellularLocation>
        <location evidence="4">Endoplasmic reticulum membrane</location>
        <topology evidence="4">Peripheral membrane protein</topology>
    </subcellularLocation>
    <subcellularLocation>
        <location evidence="3">Microsome membrane</location>
        <topology evidence="3">Peripheral membrane protein</topology>
    </subcellularLocation>
</comment>
<keyword evidence="8" id="KW-0256">Endoplasmic reticulum</keyword>
<dbReference type="AlphaFoldDB" id="A0A482VR81"/>
<dbReference type="InterPro" id="IPR050196">
    <property type="entry name" value="Cytochrome_P450_Monoox"/>
</dbReference>
<keyword evidence="11 14" id="KW-0408">Iron</keyword>
<protein>
    <submittedName>
        <fullName evidence="16">Cytochrome P450 4V2-like</fullName>
    </submittedName>
</protein>
<evidence type="ECO:0000256" key="1">
    <source>
        <dbReference type="ARBA" id="ARBA00001971"/>
    </source>
</evidence>
<keyword evidence="9" id="KW-0492">Microsome</keyword>
<evidence type="ECO:0000256" key="3">
    <source>
        <dbReference type="ARBA" id="ARBA00004174"/>
    </source>
</evidence>
<dbReference type="GO" id="GO:0004497">
    <property type="term" value="F:monooxygenase activity"/>
    <property type="evidence" value="ECO:0007669"/>
    <property type="project" value="UniProtKB-KW"/>
</dbReference>
<dbReference type="InterPro" id="IPR001128">
    <property type="entry name" value="Cyt_P450"/>
</dbReference>
<dbReference type="GO" id="GO:0005506">
    <property type="term" value="F:iron ion binding"/>
    <property type="evidence" value="ECO:0007669"/>
    <property type="project" value="InterPro"/>
</dbReference>
<comment type="cofactor">
    <cofactor evidence="1 14">
        <name>heme</name>
        <dbReference type="ChEBI" id="CHEBI:30413"/>
    </cofactor>
</comment>
<keyword evidence="12 15" id="KW-0503">Monooxygenase</keyword>
<dbReference type="OrthoDB" id="1470350at2759"/>
<keyword evidence="17" id="KW-1185">Reference proteome</keyword>